<dbReference type="InterPro" id="IPR029044">
    <property type="entry name" value="Nucleotide-diphossugar_trans"/>
</dbReference>
<gene>
    <name evidence="4" type="ORF">C6V80_08935</name>
    <name evidence="5" type="ORF">EDC58_1599</name>
</gene>
<dbReference type="AlphaFoldDB" id="A0AAJ4UXA0"/>
<dbReference type="GO" id="GO:0016757">
    <property type="term" value="F:glycosyltransferase activity"/>
    <property type="evidence" value="ECO:0007669"/>
    <property type="project" value="TreeGrafter"/>
</dbReference>
<evidence type="ECO:0000256" key="2">
    <source>
        <dbReference type="ARBA" id="ARBA00022692"/>
    </source>
</evidence>
<name>A0AAJ4UXA0_9BACT</name>
<dbReference type="Proteomes" id="UP000272781">
    <property type="component" value="Unassembled WGS sequence"/>
</dbReference>
<dbReference type="RefSeq" id="WP_123352980.1">
    <property type="nucleotide sequence ID" value="NZ_CP027432.2"/>
</dbReference>
<dbReference type="SUPFAM" id="SSF53448">
    <property type="entry name" value="Nucleotide-diphospho-sugar transferases"/>
    <property type="match status" value="1"/>
</dbReference>
<dbReference type="Gene3D" id="3.90.550.10">
    <property type="entry name" value="Spore Coat Polysaccharide Biosynthesis Protein SpsA, Chain A"/>
    <property type="match status" value="1"/>
</dbReference>
<keyword evidence="5" id="KW-0808">Transferase</keyword>
<dbReference type="EMBL" id="RJVK01000004">
    <property type="protein sequence ID" value="ROR39101.1"/>
    <property type="molecule type" value="Genomic_DNA"/>
</dbReference>
<evidence type="ECO:0000313" key="4">
    <source>
        <dbReference type="EMBL" id="QCI29078.1"/>
    </source>
</evidence>
<keyword evidence="3" id="KW-1133">Transmembrane helix</keyword>
<dbReference type="GO" id="GO:0005737">
    <property type="term" value="C:cytoplasm"/>
    <property type="evidence" value="ECO:0007669"/>
    <property type="project" value="TreeGrafter"/>
</dbReference>
<dbReference type="PANTHER" id="PTHR21461:SF69">
    <property type="entry name" value="GLYCOSYLTRANSFERASE FAMILY 92 PROTEIN"/>
    <property type="match status" value="1"/>
</dbReference>
<comment type="subcellular location">
    <subcellularLocation>
        <location evidence="1">Membrane</location>
        <topology evidence="1">Single-pass membrane protein</topology>
    </subcellularLocation>
</comment>
<proteinExistence type="predicted"/>
<dbReference type="Proteomes" id="UP000298805">
    <property type="component" value="Chromosome"/>
</dbReference>
<dbReference type="EMBL" id="CP027432">
    <property type="protein sequence ID" value="QCI29078.1"/>
    <property type="molecule type" value="Genomic_DNA"/>
</dbReference>
<keyword evidence="7" id="KW-1185">Reference proteome</keyword>
<evidence type="ECO:0000313" key="6">
    <source>
        <dbReference type="Proteomes" id="UP000272781"/>
    </source>
</evidence>
<organism evidence="5 6">
    <name type="scientific">Caminibacter pacificus</name>
    <dbReference type="NCBI Taxonomy" id="1424653"/>
    <lineage>
        <taxon>Bacteria</taxon>
        <taxon>Pseudomonadati</taxon>
        <taxon>Campylobacterota</taxon>
        <taxon>Epsilonproteobacteria</taxon>
        <taxon>Nautiliales</taxon>
        <taxon>Nautiliaceae</taxon>
        <taxon>Caminibacter</taxon>
    </lineage>
</organism>
<dbReference type="Pfam" id="PF13704">
    <property type="entry name" value="Glyco_tranf_2_4"/>
    <property type="match status" value="1"/>
</dbReference>
<accession>A0AAJ4UXA0</accession>
<evidence type="ECO:0000256" key="1">
    <source>
        <dbReference type="ARBA" id="ARBA00004167"/>
    </source>
</evidence>
<evidence type="ECO:0000256" key="3">
    <source>
        <dbReference type="ARBA" id="ARBA00022989"/>
    </source>
</evidence>
<protein>
    <submittedName>
        <fullName evidence="5">Glycosyl transferase family 2</fullName>
    </submittedName>
    <submittedName>
        <fullName evidence="4">Glycosyltransferase</fullName>
    </submittedName>
</protein>
<evidence type="ECO:0000313" key="7">
    <source>
        <dbReference type="Proteomes" id="UP000298805"/>
    </source>
</evidence>
<dbReference type="GO" id="GO:0016020">
    <property type="term" value="C:membrane"/>
    <property type="evidence" value="ECO:0007669"/>
    <property type="project" value="UniProtKB-SubCell"/>
</dbReference>
<reference evidence="7" key="1">
    <citation type="submission" date="2018-03" db="EMBL/GenBank/DDBJ databases">
        <title>A comparative analysis of the Nautiliaceae.</title>
        <authorList>
            <person name="Grosche A."/>
            <person name="Smedile F."/>
            <person name="Vetriani C."/>
        </authorList>
    </citation>
    <scope>NUCLEOTIDE SEQUENCE [LARGE SCALE GENOMIC DNA]</scope>
    <source>
        <strain evidence="7">TB6</strain>
    </source>
</reference>
<dbReference type="PANTHER" id="PTHR21461">
    <property type="entry name" value="GLYCOSYLTRANSFERASE FAMILY 92 PROTEIN"/>
    <property type="match status" value="1"/>
</dbReference>
<evidence type="ECO:0000313" key="5">
    <source>
        <dbReference type="EMBL" id="ROR39101.1"/>
    </source>
</evidence>
<reference evidence="4" key="3">
    <citation type="submission" date="2019-06" db="EMBL/GenBank/DDBJ databases">
        <title>A comparative analysis of the Nautiliaceae.</title>
        <authorList>
            <person name="Grosche A."/>
            <person name="Smedile F."/>
            <person name="Vetriani C."/>
        </authorList>
    </citation>
    <scope>NUCLEOTIDE SEQUENCE</scope>
    <source>
        <strain evidence="4">TB6</strain>
    </source>
</reference>
<keyword evidence="2" id="KW-0812">Transmembrane</keyword>
<keyword evidence="3" id="KW-0472">Membrane</keyword>
<reference evidence="5 6" key="2">
    <citation type="submission" date="2018-11" db="EMBL/GenBank/DDBJ databases">
        <title>Genomic Encyclopedia of Type Strains, Phase IV (KMG-IV): sequencing the most valuable type-strain genomes for metagenomic binning, comparative biology and taxonomic classification.</title>
        <authorList>
            <person name="Goeker M."/>
        </authorList>
    </citation>
    <scope>NUCLEOTIDE SEQUENCE [LARGE SCALE GENOMIC DNA]</scope>
    <source>
        <strain evidence="5 6">DSM 27783</strain>
    </source>
</reference>
<sequence length="289" mass="34132">MIDYFFHKIKTPVKICFVMVVKDEEEKIRESIIFHHNLGVDNFVIVDNGSTDNTIDIIKELQKDISIELLHQPGILQQAKFMTKAIKLAKRKYNPDWVINSDVDEFWVPIDKNKSLKDILNFKGGVLFVRRNNMVMYHGLKNWKEAKYRVANPICREENFKNNFLLGKIGRKVIVNPHGYFKTNTGNHSAEHIAFWKKKELKDLLIYHYPMRGWKYFENNVKNRINVLKNGGKSGAQYKKYMKAYEAGKLKELYESMFLSLSEVECLKKMNILKEDTTIIDFFKKFNLY</sequence>